<protein>
    <submittedName>
        <fullName evidence="1">7973_t:CDS:1</fullName>
    </submittedName>
</protein>
<dbReference type="Gene3D" id="3.90.226.10">
    <property type="entry name" value="2-enoyl-CoA Hydratase, Chain A, domain 1"/>
    <property type="match status" value="1"/>
</dbReference>
<dbReference type="SUPFAM" id="SSF52096">
    <property type="entry name" value="ClpP/crotonase"/>
    <property type="match status" value="1"/>
</dbReference>
<reference evidence="1" key="1">
    <citation type="submission" date="2021-06" db="EMBL/GenBank/DDBJ databases">
        <authorList>
            <person name="Kallberg Y."/>
            <person name="Tangrot J."/>
            <person name="Rosling A."/>
        </authorList>
    </citation>
    <scope>NUCLEOTIDE SEQUENCE</scope>
    <source>
        <strain evidence="1">UK204</strain>
    </source>
</reference>
<dbReference type="InterPro" id="IPR052766">
    <property type="entry name" value="S41A_metabolite_peptidase"/>
</dbReference>
<organism evidence="1 2">
    <name type="scientific">Funneliformis caledonium</name>
    <dbReference type="NCBI Taxonomy" id="1117310"/>
    <lineage>
        <taxon>Eukaryota</taxon>
        <taxon>Fungi</taxon>
        <taxon>Fungi incertae sedis</taxon>
        <taxon>Mucoromycota</taxon>
        <taxon>Glomeromycotina</taxon>
        <taxon>Glomeromycetes</taxon>
        <taxon>Glomerales</taxon>
        <taxon>Glomeraceae</taxon>
        <taxon>Funneliformis</taxon>
    </lineage>
</organism>
<proteinExistence type="predicted"/>
<dbReference type="AlphaFoldDB" id="A0A9N9HR21"/>
<dbReference type="Proteomes" id="UP000789570">
    <property type="component" value="Unassembled WGS sequence"/>
</dbReference>
<dbReference type="EMBL" id="CAJVPQ010007844">
    <property type="protein sequence ID" value="CAG8701128.1"/>
    <property type="molecule type" value="Genomic_DNA"/>
</dbReference>
<comment type="caution">
    <text evidence="1">The sequence shown here is derived from an EMBL/GenBank/DDBJ whole genome shotgun (WGS) entry which is preliminary data.</text>
</comment>
<accession>A0A9N9HR21</accession>
<evidence type="ECO:0000313" key="1">
    <source>
        <dbReference type="EMBL" id="CAG8701128.1"/>
    </source>
</evidence>
<gene>
    <name evidence="1" type="ORF">FCALED_LOCUS13482</name>
</gene>
<keyword evidence="2" id="KW-1185">Reference proteome</keyword>
<dbReference type="PANTHER" id="PTHR37049">
    <property type="entry name" value="PEPTIDASE S41 FAMILY PROTEIN"/>
    <property type="match status" value="1"/>
</dbReference>
<sequence length="610" mass="69686">ETKNDDACARIITEYQKSNKDPEFSAKYSDVKACLETFPYDREIAESKTIQGFYVYLSQAKEGPQQGFSFRAVDLIKELDELLLKDYTTEFQFMHDIRTLFLELKDPHLEFSPECYLSTFKYSQQLSLYSVINEDDVQIIKIFDDEIDGGNIDCEVTHIDGRPSMEVIQEFADTMLSNSKDAGVRFNLALAALRINEMGYKSISDYSNQFTLRYSLPEKSSIEYSLICANDVKTKFVREWKIGSPYYDRFNTSEEFRDAFCILKDIPTNLSDKFSKMFDPIIYDESMSDVELVYNTSMATFYMLSDNKTGVVAIPTVYPSDWIDQTFKLQTGFSLLEERGVTKLVLDFSENPGGISDLSRAAFEAATIQSSSVDVTDKIQVTIPPSLSTEHLVRWAANTVNLVFQPTSIFDIFAYKDPNTDNHFRTVDEFIGNNTYVRGETPTTYTSKFVGRYSQEFSLFIKLLAGNIKEYKWKSEDIMILTNGNCGSSCSTITHRMAEKFNVSTVAVGGYKDTPLSYASYPGGQVSTFDDLYIELFGIGILQNESLKDLIPSQFKIPLTFSFTIKENYDDNNYDVLEYTYKPAKHRLYYDEQSARDPSRLWLKAASLLS</sequence>
<name>A0A9N9HR21_9GLOM</name>
<evidence type="ECO:0000313" key="2">
    <source>
        <dbReference type="Proteomes" id="UP000789570"/>
    </source>
</evidence>
<dbReference type="InterPro" id="IPR029045">
    <property type="entry name" value="ClpP/crotonase-like_dom_sf"/>
</dbReference>
<dbReference type="PANTHER" id="PTHR37049:SF4">
    <property type="entry name" value="RHODANESE DOMAIN-CONTAINING PROTEIN"/>
    <property type="match status" value="1"/>
</dbReference>
<feature type="non-terminal residue" evidence="1">
    <location>
        <position position="610"/>
    </location>
</feature>
<dbReference type="OrthoDB" id="27214at2759"/>